<keyword evidence="4" id="KW-1185">Reference proteome</keyword>
<organism evidence="3 4">
    <name type="scientific">Ranatra chinensis</name>
    <dbReference type="NCBI Taxonomy" id="642074"/>
    <lineage>
        <taxon>Eukaryota</taxon>
        <taxon>Metazoa</taxon>
        <taxon>Ecdysozoa</taxon>
        <taxon>Arthropoda</taxon>
        <taxon>Hexapoda</taxon>
        <taxon>Insecta</taxon>
        <taxon>Pterygota</taxon>
        <taxon>Neoptera</taxon>
        <taxon>Paraneoptera</taxon>
        <taxon>Hemiptera</taxon>
        <taxon>Heteroptera</taxon>
        <taxon>Panheteroptera</taxon>
        <taxon>Nepomorpha</taxon>
        <taxon>Nepidae</taxon>
        <taxon>Ranatrinae</taxon>
        <taxon>Ranatra</taxon>
    </lineage>
</organism>
<evidence type="ECO:0000256" key="1">
    <source>
        <dbReference type="ARBA" id="ARBA00022737"/>
    </source>
</evidence>
<evidence type="ECO:0000313" key="3">
    <source>
        <dbReference type="EMBL" id="KAL1122114.1"/>
    </source>
</evidence>
<feature type="region of interest" description="Disordered" evidence="2">
    <location>
        <begin position="438"/>
        <end position="482"/>
    </location>
</feature>
<feature type="region of interest" description="Disordered" evidence="2">
    <location>
        <begin position="247"/>
        <end position="273"/>
    </location>
</feature>
<evidence type="ECO:0000313" key="4">
    <source>
        <dbReference type="Proteomes" id="UP001558652"/>
    </source>
</evidence>
<name>A0ABD0YSF0_9HEMI</name>
<feature type="region of interest" description="Disordered" evidence="2">
    <location>
        <begin position="375"/>
        <end position="415"/>
    </location>
</feature>
<sequence>MEPRGGVHSTPLRHVQRPNSSGKLLELTPLWETVLRYDRLPQSIDKSKVFSEMSQRLNDPEWEVRQHALRVLADLVPVVARSGSPEDLDNYMIPLVLTEVTYNLGHPAPAVRRSALDVLSVYLRSTSDAQFVLRSVVTQGLESPAASGALAMSVIVGLPRLIESTLAASPSPLSHQTLVNLVTGVSKKLTQMSYQTYAVSCMIEIRDRIGESRFDHFLESYYPQVKRDFDVLCKVYQIESPSVRDSGIDLQSTIESPPPSNRTDFEVWSDSSNSPTVINEPVLPRAEIKAIEDVPQTNEIRKDFEENPRGEEGRVVLEREIQFNENTAITMRILEEEENKGKNLEVEEPEESGRKTPRRVRFGGEVVKLRTPDSDITAREENKGANEEKDMATPCVDEQRATEPESFEVLGRGRPRSSHIPLPVVPALNRPSNAIAVRTRGGGLAKKERGEDEEDIPTMDGGDSLTSSSEGEPARRNLHQSAGQLPAPEALLRGLSFLGPDIIQLLQKKVCQASLSRSS</sequence>
<gene>
    <name evidence="3" type="ORF">AAG570_003520</name>
</gene>
<protein>
    <recommendedName>
        <fullName evidence="5">TOG domain-containing protein</fullName>
    </recommendedName>
</protein>
<dbReference type="InterPro" id="IPR011989">
    <property type="entry name" value="ARM-like"/>
</dbReference>
<dbReference type="EMBL" id="JBFDAA010000014">
    <property type="protein sequence ID" value="KAL1122114.1"/>
    <property type="molecule type" value="Genomic_DNA"/>
</dbReference>
<dbReference type="Gene3D" id="1.25.10.10">
    <property type="entry name" value="Leucine-rich Repeat Variant"/>
    <property type="match status" value="1"/>
</dbReference>
<dbReference type="InterPro" id="IPR000357">
    <property type="entry name" value="HEAT"/>
</dbReference>
<evidence type="ECO:0008006" key="5">
    <source>
        <dbReference type="Google" id="ProtNLM"/>
    </source>
</evidence>
<comment type="caution">
    <text evidence="3">The sequence shown here is derived from an EMBL/GenBank/DDBJ whole genome shotgun (WGS) entry which is preliminary data.</text>
</comment>
<proteinExistence type="predicted"/>
<dbReference type="Proteomes" id="UP001558652">
    <property type="component" value="Unassembled WGS sequence"/>
</dbReference>
<reference evidence="3 4" key="1">
    <citation type="submission" date="2024-07" db="EMBL/GenBank/DDBJ databases">
        <title>Chromosome-level genome assembly of the water stick insect Ranatra chinensis (Heteroptera: Nepidae).</title>
        <authorList>
            <person name="Liu X."/>
        </authorList>
    </citation>
    <scope>NUCLEOTIDE SEQUENCE [LARGE SCALE GENOMIC DNA]</scope>
    <source>
        <strain evidence="3">Cailab_2021Rc</strain>
        <tissue evidence="3">Muscle</tissue>
    </source>
</reference>
<dbReference type="Pfam" id="PF02985">
    <property type="entry name" value="HEAT"/>
    <property type="match status" value="1"/>
</dbReference>
<keyword evidence="1" id="KW-0677">Repeat</keyword>
<evidence type="ECO:0000256" key="2">
    <source>
        <dbReference type="SAM" id="MobiDB-lite"/>
    </source>
</evidence>
<dbReference type="InterPro" id="IPR016024">
    <property type="entry name" value="ARM-type_fold"/>
</dbReference>
<accession>A0ABD0YSF0</accession>
<dbReference type="AlphaFoldDB" id="A0ABD0YSF0"/>
<dbReference type="SUPFAM" id="SSF48371">
    <property type="entry name" value="ARM repeat"/>
    <property type="match status" value="1"/>
</dbReference>
<feature type="compositionally biased region" description="Basic and acidic residues" evidence="2">
    <location>
        <begin position="375"/>
        <end position="403"/>
    </location>
</feature>